<reference evidence="1" key="3">
    <citation type="submission" date="2025-08" db="UniProtKB">
        <authorList>
            <consortium name="Ensembl"/>
        </authorList>
    </citation>
    <scope>IDENTIFICATION</scope>
</reference>
<keyword evidence="2" id="KW-1185">Reference proteome</keyword>
<evidence type="ECO:0000313" key="1">
    <source>
        <dbReference type="Ensembl" id="ENSCINP00000035281.1"/>
    </source>
</evidence>
<dbReference type="EMBL" id="EAAA01001581">
    <property type="status" value="NOT_ANNOTATED_CDS"/>
    <property type="molecule type" value="Genomic_DNA"/>
</dbReference>
<organism evidence="1 2">
    <name type="scientific">Ciona intestinalis</name>
    <name type="common">Transparent sea squirt</name>
    <name type="synonym">Ascidia intestinalis</name>
    <dbReference type="NCBI Taxonomy" id="7719"/>
    <lineage>
        <taxon>Eukaryota</taxon>
        <taxon>Metazoa</taxon>
        <taxon>Chordata</taxon>
        <taxon>Tunicata</taxon>
        <taxon>Ascidiacea</taxon>
        <taxon>Phlebobranchia</taxon>
        <taxon>Cionidae</taxon>
        <taxon>Ciona</taxon>
    </lineage>
</organism>
<name>H2Y047_CIOIN</name>
<dbReference type="Ensembl" id="ENSCINT00000034216.1">
    <property type="protein sequence ID" value="ENSCINP00000035281.1"/>
    <property type="gene ID" value="ENSCING00000019120.1"/>
</dbReference>
<accession>H2Y047</accession>
<dbReference type="HOGENOM" id="CLU_3376911_0_0_1"/>
<reference evidence="1" key="2">
    <citation type="journal article" date="2008" name="Genome Biol.">
        <title>Improved genome assembly and evidence-based global gene model set for the chordate Ciona intestinalis: new insight into intron and operon populations.</title>
        <authorList>
            <person name="Satou Y."/>
            <person name="Mineta K."/>
            <person name="Ogasawara M."/>
            <person name="Sasakura Y."/>
            <person name="Shoguchi E."/>
            <person name="Ueno K."/>
            <person name="Yamada L."/>
            <person name="Matsumoto J."/>
            <person name="Wasserscheid J."/>
            <person name="Dewar K."/>
            <person name="Wiley G.B."/>
            <person name="Macmil S.L."/>
            <person name="Roe B.A."/>
            <person name="Zeller R.W."/>
            <person name="Hastings K.E."/>
            <person name="Lemaire P."/>
            <person name="Lindquist E."/>
            <person name="Endo T."/>
            <person name="Hotta K."/>
            <person name="Inaba K."/>
        </authorList>
    </citation>
    <scope>NUCLEOTIDE SEQUENCE [LARGE SCALE GENOMIC DNA]</scope>
    <source>
        <strain evidence="1">wild type</strain>
    </source>
</reference>
<dbReference type="Proteomes" id="UP000008144">
    <property type="component" value="Chromosome 2"/>
</dbReference>
<evidence type="ECO:0000313" key="2">
    <source>
        <dbReference type="Proteomes" id="UP000008144"/>
    </source>
</evidence>
<reference evidence="2" key="1">
    <citation type="journal article" date="2002" name="Science">
        <title>The draft genome of Ciona intestinalis: insights into chordate and vertebrate origins.</title>
        <authorList>
            <person name="Dehal P."/>
            <person name="Satou Y."/>
            <person name="Campbell R.K."/>
            <person name="Chapman J."/>
            <person name="Degnan B."/>
            <person name="De Tomaso A."/>
            <person name="Davidson B."/>
            <person name="Di Gregorio A."/>
            <person name="Gelpke M."/>
            <person name="Goodstein D.M."/>
            <person name="Harafuji N."/>
            <person name="Hastings K.E."/>
            <person name="Ho I."/>
            <person name="Hotta K."/>
            <person name="Huang W."/>
            <person name="Kawashima T."/>
            <person name="Lemaire P."/>
            <person name="Martinez D."/>
            <person name="Meinertzhagen I.A."/>
            <person name="Necula S."/>
            <person name="Nonaka M."/>
            <person name="Putnam N."/>
            <person name="Rash S."/>
            <person name="Saiga H."/>
            <person name="Satake M."/>
            <person name="Terry A."/>
            <person name="Yamada L."/>
            <person name="Wang H.G."/>
            <person name="Awazu S."/>
            <person name="Azumi K."/>
            <person name="Boore J."/>
            <person name="Branno M."/>
            <person name="Chin-Bow S."/>
            <person name="DeSantis R."/>
            <person name="Doyle S."/>
            <person name="Francino P."/>
            <person name="Keys D.N."/>
            <person name="Haga S."/>
            <person name="Hayashi H."/>
            <person name="Hino K."/>
            <person name="Imai K.S."/>
            <person name="Inaba K."/>
            <person name="Kano S."/>
            <person name="Kobayashi K."/>
            <person name="Kobayashi M."/>
            <person name="Lee B.I."/>
            <person name="Makabe K.W."/>
            <person name="Manohar C."/>
            <person name="Matassi G."/>
            <person name="Medina M."/>
            <person name="Mochizuki Y."/>
            <person name="Mount S."/>
            <person name="Morishita T."/>
            <person name="Miura S."/>
            <person name="Nakayama A."/>
            <person name="Nishizaka S."/>
            <person name="Nomoto H."/>
            <person name="Ohta F."/>
            <person name="Oishi K."/>
            <person name="Rigoutsos I."/>
            <person name="Sano M."/>
            <person name="Sasaki A."/>
            <person name="Sasakura Y."/>
            <person name="Shoguchi E."/>
            <person name="Shin-i T."/>
            <person name="Spagnuolo A."/>
            <person name="Stainier D."/>
            <person name="Suzuki M.M."/>
            <person name="Tassy O."/>
            <person name="Takatori N."/>
            <person name="Tokuoka M."/>
            <person name="Yagi K."/>
            <person name="Yoshizaki F."/>
            <person name="Wada S."/>
            <person name="Zhang C."/>
            <person name="Hyatt P.D."/>
            <person name="Larimer F."/>
            <person name="Detter C."/>
            <person name="Doggett N."/>
            <person name="Glavina T."/>
            <person name="Hawkins T."/>
            <person name="Richardson P."/>
            <person name="Lucas S."/>
            <person name="Kohara Y."/>
            <person name="Levine M."/>
            <person name="Satoh N."/>
            <person name="Rokhsar D.S."/>
        </authorList>
    </citation>
    <scope>NUCLEOTIDE SEQUENCE [LARGE SCALE GENOMIC DNA]</scope>
</reference>
<proteinExistence type="predicted"/>
<dbReference type="InParanoid" id="H2Y047"/>
<dbReference type="AlphaFoldDB" id="H2Y047"/>
<sequence length="34" mass="3799">MNVTLQSGDAATEVPTSKWYVTSQRIKRPAAQYT</sequence>
<protein>
    <submittedName>
        <fullName evidence="1">Uncharacterized protein</fullName>
    </submittedName>
</protein>
<reference evidence="1" key="4">
    <citation type="submission" date="2025-09" db="UniProtKB">
        <authorList>
            <consortium name="Ensembl"/>
        </authorList>
    </citation>
    <scope>IDENTIFICATION</scope>
</reference>